<reference evidence="1 2" key="1">
    <citation type="submission" date="2019-04" db="EMBL/GenBank/DDBJ databases">
        <title>Friends and foes A comparative genomics study of 23 Aspergillus species from section Flavi.</title>
        <authorList>
            <consortium name="DOE Joint Genome Institute"/>
            <person name="Kjaerbolling I."/>
            <person name="Vesth T."/>
            <person name="Frisvad J.C."/>
            <person name="Nybo J.L."/>
            <person name="Theobald S."/>
            <person name="Kildgaard S."/>
            <person name="Isbrandt T."/>
            <person name="Kuo A."/>
            <person name="Sato A."/>
            <person name="Lyhne E.K."/>
            <person name="Kogle M.E."/>
            <person name="Wiebenga A."/>
            <person name="Kun R.S."/>
            <person name="Lubbers R.J."/>
            <person name="Makela M.R."/>
            <person name="Barry K."/>
            <person name="Chovatia M."/>
            <person name="Clum A."/>
            <person name="Daum C."/>
            <person name="Haridas S."/>
            <person name="He G."/>
            <person name="LaButti K."/>
            <person name="Lipzen A."/>
            <person name="Mondo S."/>
            <person name="Riley R."/>
            <person name="Salamov A."/>
            <person name="Simmons B.A."/>
            <person name="Magnuson J.K."/>
            <person name="Henrissat B."/>
            <person name="Mortensen U.H."/>
            <person name="Larsen T.O."/>
            <person name="Devries R.P."/>
            <person name="Grigoriev I.V."/>
            <person name="Machida M."/>
            <person name="Baker S.E."/>
            <person name="Andersen M.R."/>
        </authorList>
    </citation>
    <scope>NUCLEOTIDE SEQUENCE [LARGE SCALE GENOMIC DNA]</scope>
    <source>
        <strain evidence="1 2">IBT 18842</strain>
    </source>
</reference>
<organism evidence="1 2">
    <name type="scientific">Aspergillus avenaceus</name>
    <dbReference type="NCBI Taxonomy" id="36643"/>
    <lineage>
        <taxon>Eukaryota</taxon>
        <taxon>Fungi</taxon>
        <taxon>Dikarya</taxon>
        <taxon>Ascomycota</taxon>
        <taxon>Pezizomycotina</taxon>
        <taxon>Eurotiomycetes</taxon>
        <taxon>Eurotiomycetidae</taxon>
        <taxon>Eurotiales</taxon>
        <taxon>Aspergillaceae</taxon>
        <taxon>Aspergillus</taxon>
        <taxon>Aspergillus subgen. Circumdati</taxon>
    </lineage>
</organism>
<protein>
    <submittedName>
        <fullName evidence="1">Uncharacterized protein</fullName>
    </submittedName>
</protein>
<evidence type="ECO:0000313" key="2">
    <source>
        <dbReference type="Proteomes" id="UP000325780"/>
    </source>
</evidence>
<dbReference type="AlphaFoldDB" id="A0A5N6TKJ1"/>
<accession>A0A5N6TKJ1</accession>
<keyword evidence="2" id="KW-1185">Reference proteome</keyword>
<dbReference type="Proteomes" id="UP000325780">
    <property type="component" value="Unassembled WGS sequence"/>
</dbReference>
<name>A0A5N6TKJ1_ASPAV</name>
<evidence type="ECO:0000313" key="1">
    <source>
        <dbReference type="EMBL" id="KAE8146790.1"/>
    </source>
</evidence>
<dbReference type="EMBL" id="ML742242">
    <property type="protein sequence ID" value="KAE8146790.1"/>
    <property type="molecule type" value="Genomic_DNA"/>
</dbReference>
<sequence length="167" mass="19165">MSLITDELLKCLWERAQAQSGDERASAKLWSYLWNKHFFAEREWVVSPETPQEGHGRRRVDMTIEYFGGDRQLAVLAFHEAKLNAGPQDVQDAERQAFDACMRYLGEHTELDFVYAFTSFGTEGKAWRCDRHGDYLTPLFGSDDLAGRAQYVELHSSEAGLRKVIRS</sequence>
<proteinExistence type="predicted"/>
<gene>
    <name evidence="1" type="ORF">BDV25DRAFT_161758</name>
</gene>
<dbReference type="OrthoDB" id="5418574at2759"/>